<dbReference type="EMBL" id="CP022316">
    <property type="protein sequence ID" value="ASK65643.1"/>
    <property type="molecule type" value="Genomic_DNA"/>
</dbReference>
<feature type="transmembrane region" description="Helical" evidence="7">
    <location>
        <begin position="416"/>
        <end position="438"/>
    </location>
</feature>
<evidence type="ECO:0000313" key="10">
    <source>
        <dbReference type="Proteomes" id="UP000198398"/>
    </source>
</evidence>
<accession>A0A220UD44</accession>
<dbReference type="InterPro" id="IPR020846">
    <property type="entry name" value="MFS_dom"/>
</dbReference>
<dbReference type="InterPro" id="IPR036259">
    <property type="entry name" value="MFS_trans_sf"/>
</dbReference>
<feature type="transmembrane region" description="Helical" evidence="7">
    <location>
        <begin position="151"/>
        <end position="175"/>
    </location>
</feature>
<feature type="domain" description="Major facilitator superfamily (MFS) profile" evidence="8">
    <location>
        <begin position="28"/>
        <end position="477"/>
    </location>
</feature>
<feature type="transmembrane region" description="Helical" evidence="7">
    <location>
        <begin position="181"/>
        <end position="202"/>
    </location>
</feature>
<feature type="transmembrane region" description="Helical" evidence="7">
    <location>
        <begin position="119"/>
        <end position="139"/>
    </location>
</feature>
<feature type="transmembrane region" description="Helical" evidence="7">
    <location>
        <begin position="214"/>
        <end position="231"/>
    </location>
</feature>
<keyword evidence="2" id="KW-0813">Transport</keyword>
<dbReference type="Proteomes" id="UP000198398">
    <property type="component" value="Chromosome"/>
</dbReference>
<reference evidence="10" key="1">
    <citation type="submission" date="2017-07" db="EMBL/GenBank/DDBJ databases">
        <title>Brachybacterium sp. VR2415.</title>
        <authorList>
            <person name="Tak E.J."/>
            <person name="Bae J.-W."/>
        </authorList>
    </citation>
    <scope>NUCLEOTIDE SEQUENCE [LARGE SCALE GENOMIC DNA]</scope>
    <source>
        <strain evidence="10">VR2415</strain>
    </source>
</reference>
<keyword evidence="4 7" id="KW-1133">Transmembrane helix</keyword>
<feature type="transmembrane region" description="Helical" evidence="7">
    <location>
        <begin position="325"/>
        <end position="344"/>
    </location>
</feature>
<name>A0A220UD44_9MICO</name>
<feature type="transmembrane region" description="Helical" evidence="7">
    <location>
        <begin position="450"/>
        <end position="473"/>
    </location>
</feature>
<feature type="transmembrane region" description="Helical" evidence="7">
    <location>
        <begin position="64"/>
        <end position="82"/>
    </location>
</feature>
<evidence type="ECO:0000256" key="5">
    <source>
        <dbReference type="ARBA" id="ARBA00023136"/>
    </source>
</evidence>
<feature type="transmembrane region" description="Helical" evidence="7">
    <location>
        <begin position="281"/>
        <end position="305"/>
    </location>
</feature>
<comment type="subcellular location">
    <subcellularLocation>
        <location evidence="1">Cell membrane</location>
        <topology evidence="1">Multi-pass membrane protein</topology>
    </subcellularLocation>
</comment>
<feature type="region of interest" description="Disordered" evidence="6">
    <location>
        <begin position="476"/>
        <end position="514"/>
    </location>
</feature>
<evidence type="ECO:0000256" key="2">
    <source>
        <dbReference type="ARBA" id="ARBA00022448"/>
    </source>
</evidence>
<feature type="compositionally biased region" description="Low complexity" evidence="6">
    <location>
        <begin position="489"/>
        <end position="501"/>
    </location>
</feature>
<evidence type="ECO:0000259" key="8">
    <source>
        <dbReference type="PROSITE" id="PS50850"/>
    </source>
</evidence>
<dbReference type="PANTHER" id="PTHR42718:SF9">
    <property type="entry name" value="MAJOR FACILITATOR SUPERFAMILY MULTIDRUG TRANSPORTER MFSC"/>
    <property type="match status" value="1"/>
</dbReference>
<evidence type="ECO:0000256" key="1">
    <source>
        <dbReference type="ARBA" id="ARBA00004651"/>
    </source>
</evidence>
<sequence length="514" mass="52124">MPEPKVPVNESPQTASPAKGSVRHPALILLVIGFSSLCASLMQSLVIPIQPELPSMLGTSASNAAWVVTATLLAGGVAMPVAGRLADLKGCKPVLIGSAALMLAGSLICALGDSLAPVLVGRVLQGLAMGYIPVAISFVREVMPPRLRNTAVAGISATLGVGGALGLPLAAWIAQAYDWHALFWMASALAVIMVVSTAVALPHRAPAGSGKLDVIGAIGMAIGVVAVLVGVSKGNDWGWASAATLGVIIGGVAALLLWAWFELRQDSPLVDLRTMARRPILLTNLAALMAGFGMMAQAIVIPQLLQAPDATGYGLGQTMLQTGLWMAPGGLMMLAFTPISSGMLTRFGGRATLATGMVVLSSGYLVAFFLSAAPWQLMLASCISSAGVGIAYAAMPTLIMENSPASEAGSGVGVNALMRSMGTTSAGAVMAIVLTAVTTTVGGESLPTVTAFKICFLLAAVAGLGAAATTLFIKRGRPGTDETDEDQAQAEAPAAGSAAEDSQARETSEEPALI</sequence>
<dbReference type="OrthoDB" id="4484751at2"/>
<dbReference type="PANTHER" id="PTHR42718">
    <property type="entry name" value="MAJOR FACILITATOR SUPERFAMILY MULTIDRUG TRANSPORTER MFSC"/>
    <property type="match status" value="1"/>
</dbReference>
<dbReference type="PROSITE" id="PS50850">
    <property type="entry name" value="MFS"/>
    <property type="match status" value="1"/>
</dbReference>
<protein>
    <submittedName>
        <fullName evidence="9">MFS transporter</fullName>
    </submittedName>
</protein>
<dbReference type="GO" id="GO:0022857">
    <property type="term" value="F:transmembrane transporter activity"/>
    <property type="evidence" value="ECO:0007669"/>
    <property type="project" value="InterPro"/>
</dbReference>
<dbReference type="InterPro" id="IPR011701">
    <property type="entry name" value="MFS"/>
</dbReference>
<dbReference type="AlphaFoldDB" id="A0A220UD44"/>
<keyword evidence="3 7" id="KW-0812">Transmembrane</keyword>
<gene>
    <name evidence="9" type="ORF">CFK39_07115</name>
</gene>
<feature type="transmembrane region" description="Helical" evidence="7">
    <location>
        <begin position="237"/>
        <end position="261"/>
    </location>
</feature>
<dbReference type="CDD" id="cd17504">
    <property type="entry name" value="MFS_MMR_MDR_like"/>
    <property type="match status" value="1"/>
</dbReference>
<proteinExistence type="predicted"/>
<evidence type="ECO:0000313" key="9">
    <source>
        <dbReference type="EMBL" id="ASK65643.1"/>
    </source>
</evidence>
<evidence type="ECO:0000256" key="4">
    <source>
        <dbReference type="ARBA" id="ARBA00022989"/>
    </source>
</evidence>
<feature type="transmembrane region" description="Helical" evidence="7">
    <location>
        <begin position="351"/>
        <end position="371"/>
    </location>
</feature>
<dbReference type="SUPFAM" id="SSF103473">
    <property type="entry name" value="MFS general substrate transporter"/>
    <property type="match status" value="2"/>
</dbReference>
<evidence type="ECO:0000256" key="7">
    <source>
        <dbReference type="SAM" id="Phobius"/>
    </source>
</evidence>
<feature type="transmembrane region" description="Helical" evidence="7">
    <location>
        <begin position="377"/>
        <end position="395"/>
    </location>
</feature>
<keyword evidence="10" id="KW-1185">Reference proteome</keyword>
<evidence type="ECO:0000256" key="3">
    <source>
        <dbReference type="ARBA" id="ARBA00022692"/>
    </source>
</evidence>
<evidence type="ECO:0000256" key="6">
    <source>
        <dbReference type="SAM" id="MobiDB-lite"/>
    </source>
</evidence>
<feature type="transmembrane region" description="Helical" evidence="7">
    <location>
        <begin position="94"/>
        <end position="113"/>
    </location>
</feature>
<dbReference type="Pfam" id="PF07690">
    <property type="entry name" value="MFS_1"/>
    <property type="match status" value="1"/>
</dbReference>
<dbReference type="Gene3D" id="1.20.1250.20">
    <property type="entry name" value="MFS general substrate transporter like domains"/>
    <property type="match status" value="2"/>
</dbReference>
<feature type="transmembrane region" description="Helical" evidence="7">
    <location>
        <begin position="26"/>
        <end position="49"/>
    </location>
</feature>
<organism evidence="9 10">
    <name type="scientific">Brachybacterium avium</name>
    <dbReference type="NCBI Taxonomy" id="2017485"/>
    <lineage>
        <taxon>Bacteria</taxon>
        <taxon>Bacillati</taxon>
        <taxon>Actinomycetota</taxon>
        <taxon>Actinomycetes</taxon>
        <taxon>Micrococcales</taxon>
        <taxon>Dermabacteraceae</taxon>
        <taxon>Brachybacterium</taxon>
    </lineage>
</organism>
<dbReference type="KEGG" id="brv:CFK39_07115"/>
<dbReference type="GO" id="GO:0005886">
    <property type="term" value="C:plasma membrane"/>
    <property type="evidence" value="ECO:0007669"/>
    <property type="project" value="UniProtKB-SubCell"/>
</dbReference>
<keyword evidence="5 7" id="KW-0472">Membrane</keyword>